<accession>A0AB39PQ34</accession>
<feature type="compositionally biased region" description="Acidic residues" evidence="1">
    <location>
        <begin position="100"/>
        <end position="111"/>
    </location>
</feature>
<feature type="domain" description="Trypsin-co-occurring" evidence="2">
    <location>
        <begin position="2"/>
        <end position="97"/>
    </location>
</feature>
<name>A0AB39PQ34_9ACTN</name>
<dbReference type="RefSeq" id="WP_369166977.1">
    <property type="nucleotide sequence ID" value="NZ_CP163439.1"/>
</dbReference>
<evidence type="ECO:0000313" key="3">
    <source>
        <dbReference type="EMBL" id="XDQ32474.1"/>
    </source>
</evidence>
<feature type="compositionally biased region" description="Basic and acidic residues" evidence="1">
    <location>
        <begin position="125"/>
        <end position="134"/>
    </location>
</feature>
<feature type="region of interest" description="Disordered" evidence="1">
    <location>
        <begin position="95"/>
        <end position="134"/>
    </location>
</feature>
<evidence type="ECO:0000256" key="1">
    <source>
        <dbReference type="SAM" id="MobiDB-lite"/>
    </source>
</evidence>
<dbReference type="Pfam" id="PF19493">
    <property type="entry name" value="Trypco1"/>
    <property type="match status" value="1"/>
</dbReference>
<dbReference type="AlphaFoldDB" id="A0AB39PQ34"/>
<gene>
    <name evidence="3" type="ORF">AB5J49_03425</name>
</gene>
<proteinExistence type="predicted"/>
<dbReference type="EMBL" id="CP163439">
    <property type="protein sequence ID" value="XDQ32474.1"/>
    <property type="molecule type" value="Genomic_DNA"/>
</dbReference>
<sequence>MPLEGGGSVLFEGVAAVTGGPVKAGRLSDAVGELPSTLQTTLGPVRDAARAMLSQLRQAGPDEIEVEFGVNLAAQAGAVITKAETGCHVTVRMVWRRDESPDDGQAPDDSPDATRTNTPDANRLPPHDDPSPRS</sequence>
<organism evidence="3">
    <name type="scientific">Streptomyces sp. R28</name>
    <dbReference type="NCBI Taxonomy" id="3238628"/>
    <lineage>
        <taxon>Bacteria</taxon>
        <taxon>Bacillati</taxon>
        <taxon>Actinomycetota</taxon>
        <taxon>Actinomycetes</taxon>
        <taxon>Kitasatosporales</taxon>
        <taxon>Streptomycetaceae</taxon>
        <taxon>Streptomyces</taxon>
    </lineage>
</organism>
<protein>
    <submittedName>
        <fullName evidence="3">CU044_2847 family protein</fullName>
    </submittedName>
</protein>
<dbReference type="InterPro" id="IPR045794">
    <property type="entry name" value="Trypco1"/>
</dbReference>
<dbReference type="NCBIfam" id="NF041216">
    <property type="entry name" value="CU044_2847_fam"/>
    <property type="match status" value="1"/>
</dbReference>
<evidence type="ECO:0000259" key="2">
    <source>
        <dbReference type="Pfam" id="PF19493"/>
    </source>
</evidence>
<reference evidence="3" key="1">
    <citation type="submission" date="2024-07" db="EMBL/GenBank/DDBJ databases">
        <authorList>
            <person name="Yu S.T."/>
        </authorList>
    </citation>
    <scope>NUCLEOTIDE SEQUENCE</scope>
    <source>
        <strain evidence="3">R28</strain>
    </source>
</reference>